<sequence>MSTSSIVEIRPGLYRASTYVEKLKLAFSQFFVKAPDGSVLCVETGTRGDFPGLVESLARIGVAPAQIGDVVVPHFEVDEMGALPDFAAANPKLTAHGHPICTHALADIFGVRAKPLKDGECVTLSGTEVVPVYVKHVHQWDALVVYLPRYKALLSSDLFMRFGPVAATGDDPVDGIVASIERAGYLPSMQYFAAALRKLQALDIEIVLPMHGPAIEHDVPDVVARLLAYCERSAAA</sequence>
<gene>
    <name evidence="2" type="ORF">BSIN_2158</name>
</gene>
<dbReference type="AlphaFoldDB" id="A0A238H177"/>
<dbReference type="EMBL" id="FXAN01000036">
    <property type="protein sequence ID" value="SMF98942.1"/>
    <property type="molecule type" value="Genomic_DNA"/>
</dbReference>
<proteinExistence type="predicted"/>
<dbReference type="Proteomes" id="UP000198460">
    <property type="component" value="Unassembled WGS sequence"/>
</dbReference>
<dbReference type="InterPro" id="IPR045761">
    <property type="entry name" value="ODP_dom"/>
</dbReference>
<evidence type="ECO:0000259" key="1">
    <source>
        <dbReference type="Pfam" id="PF19583"/>
    </source>
</evidence>
<feature type="domain" description="ODP" evidence="1">
    <location>
        <begin position="29"/>
        <end position="212"/>
    </location>
</feature>
<accession>A0A238H177</accession>
<evidence type="ECO:0000313" key="2">
    <source>
        <dbReference type="EMBL" id="SMF98942.1"/>
    </source>
</evidence>
<dbReference type="InterPro" id="IPR036866">
    <property type="entry name" value="RibonucZ/Hydroxyglut_hydro"/>
</dbReference>
<dbReference type="SUPFAM" id="SSF56281">
    <property type="entry name" value="Metallo-hydrolase/oxidoreductase"/>
    <property type="match status" value="1"/>
</dbReference>
<reference evidence="2 3" key="1">
    <citation type="submission" date="2017-04" db="EMBL/GenBank/DDBJ databases">
        <authorList>
            <person name="Afonso C.L."/>
            <person name="Miller P.J."/>
            <person name="Scott M.A."/>
            <person name="Spackman E."/>
            <person name="Goraichik I."/>
            <person name="Dimitrov K.M."/>
            <person name="Suarez D.L."/>
            <person name="Swayne D.E."/>
        </authorList>
    </citation>
    <scope>NUCLEOTIDE SEQUENCE [LARGE SCALE GENOMIC DNA]</scope>
    <source>
        <strain evidence="2">LMG 28154</strain>
    </source>
</reference>
<name>A0A238H177_9BURK</name>
<dbReference type="RefSeq" id="WP_089339660.1">
    <property type="nucleotide sequence ID" value="NZ_FXAN01000036.1"/>
</dbReference>
<evidence type="ECO:0000313" key="3">
    <source>
        <dbReference type="Proteomes" id="UP000198460"/>
    </source>
</evidence>
<dbReference type="Pfam" id="PF19583">
    <property type="entry name" value="ODP"/>
    <property type="match status" value="1"/>
</dbReference>
<organism evidence="2 3">
    <name type="scientific">Burkholderia singularis</name>
    <dbReference type="NCBI Taxonomy" id="1503053"/>
    <lineage>
        <taxon>Bacteria</taxon>
        <taxon>Pseudomonadati</taxon>
        <taxon>Pseudomonadota</taxon>
        <taxon>Betaproteobacteria</taxon>
        <taxon>Burkholderiales</taxon>
        <taxon>Burkholderiaceae</taxon>
        <taxon>Burkholderia</taxon>
        <taxon>pseudomallei group</taxon>
    </lineage>
</organism>
<dbReference type="Gene3D" id="3.60.15.10">
    <property type="entry name" value="Ribonuclease Z/Hydroxyacylglutathione hydrolase-like"/>
    <property type="match status" value="1"/>
</dbReference>
<protein>
    <submittedName>
        <fullName evidence="2">Uncharacterized flavoproteins</fullName>
    </submittedName>
</protein>